<evidence type="ECO:0000313" key="2">
    <source>
        <dbReference type="EMBL" id="KAF6126192.1"/>
    </source>
</evidence>
<accession>A0A834B484</accession>
<reference evidence="2 3" key="1">
    <citation type="journal article" date="2020" name="Nature">
        <title>Six reference-quality genomes reveal evolution of bat adaptations.</title>
        <authorList>
            <person name="Jebb D."/>
            <person name="Huang Z."/>
            <person name="Pippel M."/>
            <person name="Hughes G.M."/>
            <person name="Lavrichenko K."/>
            <person name="Devanna P."/>
            <person name="Winkler S."/>
            <person name="Jermiin L.S."/>
            <person name="Skirmuntt E.C."/>
            <person name="Katzourakis A."/>
            <person name="Burkitt-Gray L."/>
            <person name="Ray D.A."/>
            <person name="Sullivan K.A.M."/>
            <person name="Roscito J.G."/>
            <person name="Kirilenko B.M."/>
            <person name="Davalos L.M."/>
            <person name="Corthals A.P."/>
            <person name="Power M.L."/>
            <person name="Jones G."/>
            <person name="Ransome R.D."/>
            <person name="Dechmann D.K.N."/>
            <person name="Locatelli A.G."/>
            <person name="Puechmaille S.J."/>
            <person name="Fedrigo O."/>
            <person name="Jarvis E.D."/>
            <person name="Hiller M."/>
            <person name="Vernes S.C."/>
            <person name="Myers E.W."/>
            <person name="Teeling E.C."/>
        </authorList>
    </citation>
    <scope>NUCLEOTIDE SEQUENCE [LARGE SCALE GENOMIC DNA]</scope>
    <source>
        <strain evidence="2">Bat1K_MPI-CBG_1</strain>
    </source>
</reference>
<gene>
    <name evidence="2" type="ORF">HJG60_014208</name>
</gene>
<proteinExistence type="predicted"/>
<dbReference type="AlphaFoldDB" id="A0A834B484"/>
<feature type="region of interest" description="Disordered" evidence="1">
    <location>
        <begin position="1"/>
        <end position="27"/>
    </location>
</feature>
<dbReference type="EMBL" id="JABVXQ010000002">
    <property type="protein sequence ID" value="KAF6126192.1"/>
    <property type="molecule type" value="Genomic_DNA"/>
</dbReference>
<evidence type="ECO:0000313" key="3">
    <source>
        <dbReference type="Proteomes" id="UP000664940"/>
    </source>
</evidence>
<name>A0A834B484_9CHIR</name>
<sequence>MGELPTVCRRRRRKRGGAAAGAGLHPPRRLHGTTLAADFNDFIRRRFWAQPCRSWTVAVRLGQ</sequence>
<comment type="caution">
    <text evidence="2">The sequence shown here is derived from an EMBL/GenBank/DDBJ whole genome shotgun (WGS) entry which is preliminary data.</text>
</comment>
<organism evidence="2 3">
    <name type="scientific">Phyllostomus discolor</name>
    <name type="common">pale spear-nosed bat</name>
    <dbReference type="NCBI Taxonomy" id="89673"/>
    <lineage>
        <taxon>Eukaryota</taxon>
        <taxon>Metazoa</taxon>
        <taxon>Chordata</taxon>
        <taxon>Craniata</taxon>
        <taxon>Vertebrata</taxon>
        <taxon>Euteleostomi</taxon>
        <taxon>Mammalia</taxon>
        <taxon>Eutheria</taxon>
        <taxon>Laurasiatheria</taxon>
        <taxon>Chiroptera</taxon>
        <taxon>Yangochiroptera</taxon>
        <taxon>Phyllostomidae</taxon>
        <taxon>Phyllostominae</taxon>
        <taxon>Phyllostomus</taxon>
    </lineage>
</organism>
<dbReference type="Proteomes" id="UP000664940">
    <property type="component" value="Unassembled WGS sequence"/>
</dbReference>
<protein>
    <submittedName>
        <fullName evidence="2">Outer dense fiber of sperm tails 2</fullName>
    </submittedName>
</protein>
<evidence type="ECO:0000256" key="1">
    <source>
        <dbReference type="SAM" id="MobiDB-lite"/>
    </source>
</evidence>